<evidence type="ECO:0000256" key="1">
    <source>
        <dbReference type="SAM" id="MobiDB-lite"/>
    </source>
</evidence>
<comment type="caution">
    <text evidence="2">The sequence shown here is derived from an EMBL/GenBank/DDBJ whole genome shotgun (WGS) entry which is preliminary data.</text>
</comment>
<reference evidence="2 3" key="1">
    <citation type="submission" date="2020-03" db="EMBL/GenBank/DDBJ databases">
        <title>Draft genome of Streptomyces sp. ventii, isolated from the Axial Seamount in the Pacific Ocean, and resequencing of the two type strains Streptomyces lonarensis strain NCL 716 and Streptomyces bohaiensis strain 11A07.</title>
        <authorList>
            <person name="Loughran R.M."/>
            <person name="Pfannmuller K.M."/>
            <person name="Wasson B.J."/>
            <person name="Deadmond M.C."/>
            <person name="Paddock B.E."/>
            <person name="Koyack M.J."/>
            <person name="Gallegos D.A."/>
            <person name="Mitchell E.A."/>
            <person name="Ushijima B."/>
            <person name="Saw J.H."/>
            <person name="Mcphail K.L."/>
            <person name="Videau P."/>
        </authorList>
    </citation>
    <scope>NUCLEOTIDE SEQUENCE [LARGE SCALE GENOMIC DNA]</scope>
    <source>
        <strain evidence="2 3">11A07</strain>
    </source>
</reference>
<evidence type="ECO:0000313" key="2">
    <source>
        <dbReference type="EMBL" id="NJQ14136.1"/>
    </source>
</evidence>
<dbReference type="EMBL" id="JAAVJC010000016">
    <property type="protein sequence ID" value="NJQ14136.1"/>
    <property type="molecule type" value="Genomic_DNA"/>
</dbReference>
<accession>A0ABX1C4J1</accession>
<proteinExistence type="predicted"/>
<gene>
    <name evidence="2" type="ORF">HCN52_04075</name>
</gene>
<evidence type="ECO:0000313" key="3">
    <source>
        <dbReference type="Proteomes" id="UP000727056"/>
    </source>
</evidence>
<feature type="region of interest" description="Disordered" evidence="1">
    <location>
        <begin position="1"/>
        <end position="83"/>
    </location>
</feature>
<keyword evidence="3" id="KW-1185">Reference proteome</keyword>
<feature type="compositionally biased region" description="Gly residues" evidence="1">
    <location>
        <begin position="17"/>
        <end position="30"/>
    </location>
</feature>
<sequence length="177" mass="17629">MTDSLSQGTAGAAAATGGDGFPSVAGGGTPSGAPDAAAAGATPGARDPEGRTPHGRDPEASAPGEPESEPRPVEAVEPPAMMPEPPVLVITGVVRDSLGVLLPRAVVTLAVPGEGGRQLAKTRSAADGVFSVTAPGRADYLLCASAPQLGEERLLLRLEDHSVEVEFRVPVPGAVAD</sequence>
<name>A0ABX1C4J1_9ACTN</name>
<feature type="compositionally biased region" description="Low complexity" evidence="1">
    <location>
        <begin position="31"/>
        <end position="45"/>
    </location>
</feature>
<organism evidence="2 3">
    <name type="scientific">Streptomyces bohaiensis</name>
    <dbReference type="NCBI Taxonomy" id="1431344"/>
    <lineage>
        <taxon>Bacteria</taxon>
        <taxon>Bacillati</taxon>
        <taxon>Actinomycetota</taxon>
        <taxon>Actinomycetes</taxon>
        <taxon>Kitasatosporales</taxon>
        <taxon>Streptomycetaceae</taxon>
        <taxon>Streptomyces</taxon>
    </lineage>
</organism>
<protein>
    <submittedName>
        <fullName evidence="2">Carboxypeptidase regulatory-like domain-containing protein</fullName>
    </submittedName>
</protein>
<feature type="compositionally biased region" description="Basic and acidic residues" evidence="1">
    <location>
        <begin position="46"/>
        <end position="59"/>
    </location>
</feature>
<dbReference type="RefSeq" id="WP_168086970.1">
    <property type="nucleotide sequence ID" value="NZ_BHZH01000035.1"/>
</dbReference>
<dbReference type="Proteomes" id="UP000727056">
    <property type="component" value="Unassembled WGS sequence"/>
</dbReference>